<evidence type="ECO:0000256" key="1">
    <source>
        <dbReference type="ARBA" id="ARBA00002844"/>
    </source>
</evidence>
<keyword evidence="6" id="KW-1185">Reference proteome</keyword>
<name>A0A1V9X733_9ACAR</name>
<dbReference type="AlphaFoldDB" id="A0A1V9X733"/>
<gene>
    <name evidence="5" type="ORF">BIW11_12336</name>
</gene>
<dbReference type="PANTHER" id="PTHR15416">
    <property type="entry name" value="CAMP-DEPENDENT PROTEIN KINASE INHIBITOR/PKI"/>
    <property type="match status" value="1"/>
</dbReference>
<protein>
    <submittedName>
        <fullName evidence="5">cAMP-dependent protein kinase inhibitor beta-like</fullName>
    </submittedName>
</protein>
<evidence type="ECO:0000256" key="4">
    <source>
        <dbReference type="SAM" id="MobiDB-lite"/>
    </source>
</evidence>
<comment type="function">
    <text evidence="1">Extremely potent competitive inhibitor of cAMP-dependent protein kinase activity, this protein interacts with the catalytic subunit of the enzyme after the cAMP-induced dissociation of its regulatory chains.</text>
</comment>
<reference evidence="5 6" key="1">
    <citation type="journal article" date="2017" name="Gigascience">
        <title>Draft genome of the honey bee ectoparasitic mite, Tropilaelaps mercedesae, is shaped by the parasitic life history.</title>
        <authorList>
            <person name="Dong X."/>
            <person name="Armstrong S.D."/>
            <person name="Xia D."/>
            <person name="Makepeace B.L."/>
            <person name="Darby A.C."/>
            <person name="Kadowaki T."/>
        </authorList>
    </citation>
    <scope>NUCLEOTIDE SEQUENCE [LARGE SCALE GENOMIC DNA]</scope>
    <source>
        <strain evidence="5">Wuxi-XJTLU</strain>
    </source>
</reference>
<evidence type="ECO:0000313" key="6">
    <source>
        <dbReference type="Proteomes" id="UP000192247"/>
    </source>
</evidence>
<feature type="compositionally biased region" description="Polar residues" evidence="4">
    <location>
        <begin position="1"/>
        <end position="10"/>
    </location>
</feature>
<dbReference type="GO" id="GO:0004862">
    <property type="term" value="F:cAMP-dependent protein kinase inhibitor activity"/>
    <property type="evidence" value="ECO:0007669"/>
    <property type="project" value="InterPro"/>
</dbReference>
<evidence type="ECO:0000256" key="3">
    <source>
        <dbReference type="ARBA" id="ARBA00023013"/>
    </source>
</evidence>
<proteinExistence type="inferred from homology"/>
<evidence type="ECO:0000313" key="5">
    <source>
        <dbReference type="EMBL" id="OQR69314.1"/>
    </source>
</evidence>
<dbReference type="Pfam" id="PF02827">
    <property type="entry name" value="PKI"/>
    <property type="match status" value="1"/>
</dbReference>
<accession>A0A1V9X733</accession>
<organism evidence="5 6">
    <name type="scientific">Tropilaelaps mercedesae</name>
    <dbReference type="NCBI Taxonomy" id="418985"/>
    <lineage>
        <taxon>Eukaryota</taxon>
        <taxon>Metazoa</taxon>
        <taxon>Ecdysozoa</taxon>
        <taxon>Arthropoda</taxon>
        <taxon>Chelicerata</taxon>
        <taxon>Arachnida</taxon>
        <taxon>Acari</taxon>
        <taxon>Parasitiformes</taxon>
        <taxon>Mesostigmata</taxon>
        <taxon>Gamasina</taxon>
        <taxon>Dermanyssoidea</taxon>
        <taxon>Laelapidae</taxon>
        <taxon>Tropilaelaps</taxon>
    </lineage>
</organism>
<dbReference type="InterPro" id="IPR004171">
    <property type="entry name" value="cAMP_dep_PKI"/>
</dbReference>
<feature type="compositionally biased region" description="Low complexity" evidence="4">
    <location>
        <begin position="73"/>
        <end position="92"/>
    </location>
</feature>
<dbReference type="OrthoDB" id="6380180at2759"/>
<sequence>MASGSPSSKVFPSVDQELGATATMNSEDSADGFLKSGRTGRRNALPDILDEQFTATGTGDLPCELGKLSCSDQGSGSSSTSQNQSSTSAATN</sequence>
<dbReference type="InParanoid" id="A0A1V9X733"/>
<keyword evidence="3" id="KW-0649">Protein kinase inhibitor</keyword>
<dbReference type="EMBL" id="MNPL01021497">
    <property type="protein sequence ID" value="OQR69314.1"/>
    <property type="molecule type" value="Genomic_DNA"/>
</dbReference>
<dbReference type="Proteomes" id="UP000192247">
    <property type="component" value="Unassembled WGS sequence"/>
</dbReference>
<comment type="caution">
    <text evidence="5">The sequence shown here is derived from an EMBL/GenBank/DDBJ whole genome shotgun (WGS) entry which is preliminary data.</text>
</comment>
<evidence type="ECO:0000256" key="2">
    <source>
        <dbReference type="ARBA" id="ARBA00006393"/>
    </source>
</evidence>
<comment type="similarity">
    <text evidence="2">Belongs to the PKI family.</text>
</comment>
<feature type="region of interest" description="Disordered" evidence="4">
    <location>
        <begin position="1"/>
        <end position="46"/>
    </location>
</feature>
<feature type="region of interest" description="Disordered" evidence="4">
    <location>
        <begin position="65"/>
        <end position="92"/>
    </location>
</feature>